<dbReference type="AlphaFoldDB" id="A0A4C1T9N0"/>
<keyword evidence="2" id="KW-1185">Reference proteome</keyword>
<organism evidence="1 2">
    <name type="scientific">Eumeta variegata</name>
    <name type="common">Bagworm moth</name>
    <name type="synonym">Eumeta japonica</name>
    <dbReference type="NCBI Taxonomy" id="151549"/>
    <lineage>
        <taxon>Eukaryota</taxon>
        <taxon>Metazoa</taxon>
        <taxon>Ecdysozoa</taxon>
        <taxon>Arthropoda</taxon>
        <taxon>Hexapoda</taxon>
        <taxon>Insecta</taxon>
        <taxon>Pterygota</taxon>
        <taxon>Neoptera</taxon>
        <taxon>Endopterygota</taxon>
        <taxon>Lepidoptera</taxon>
        <taxon>Glossata</taxon>
        <taxon>Ditrysia</taxon>
        <taxon>Tineoidea</taxon>
        <taxon>Psychidae</taxon>
        <taxon>Oiketicinae</taxon>
        <taxon>Eumeta</taxon>
    </lineage>
</organism>
<sequence>DNGTMEINTDIDEKAGQLPITQLRGICWRKLRSFVSEVPVDQWGQLYGYLYQRAQNKPRLA</sequence>
<dbReference type="EMBL" id="BGZK01012330">
    <property type="protein sequence ID" value="GBP10270.1"/>
    <property type="molecule type" value="Genomic_DNA"/>
</dbReference>
<evidence type="ECO:0000313" key="1">
    <source>
        <dbReference type="EMBL" id="GBP10270.1"/>
    </source>
</evidence>
<protein>
    <submittedName>
        <fullName evidence="1">Uncharacterized protein</fullName>
    </submittedName>
</protein>
<name>A0A4C1T9N0_EUMVA</name>
<accession>A0A4C1T9N0</accession>
<feature type="non-terminal residue" evidence="1">
    <location>
        <position position="1"/>
    </location>
</feature>
<evidence type="ECO:0000313" key="2">
    <source>
        <dbReference type="Proteomes" id="UP000299102"/>
    </source>
</evidence>
<dbReference type="Proteomes" id="UP000299102">
    <property type="component" value="Unassembled WGS sequence"/>
</dbReference>
<reference evidence="1 2" key="1">
    <citation type="journal article" date="2019" name="Commun. Biol.">
        <title>The bagworm genome reveals a unique fibroin gene that provides high tensile strength.</title>
        <authorList>
            <person name="Kono N."/>
            <person name="Nakamura H."/>
            <person name="Ohtoshi R."/>
            <person name="Tomita M."/>
            <person name="Numata K."/>
            <person name="Arakawa K."/>
        </authorList>
    </citation>
    <scope>NUCLEOTIDE SEQUENCE [LARGE SCALE GENOMIC DNA]</scope>
</reference>
<gene>
    <name evidence="1" type="ORF">EVAR_72731_1</name>
</gene>
<proteinExistence type="predicted"/>
<comment type="caution">
    <text evidence="1">The sequence shown here is derived from an EMBL/GenBank/DDBJ whole genome shotgun (WGS) entry which is preliminary data.</text>
</comment>